<evidence type="ECO:0000256" key="9">
    <source>
        <dbReference type="ARBA" id="ARBA00023237"/>
    </source>
</evidence>
<keyword evidence="12" id="KW-0732">Signal</keyword>
<keyword evidence="8 15" id="KW-0675">Receptor</keyword>
<dbReference type="Pfam" id="PF07715">
    <property type="entry name" value="Plug"/>
    <property type="match status" value="1"/>
</dbReference>
<dbReference type="SUPFAM" id="SSF56935">
    <property type="entry name" value="Porins"/>
    <property type="match status" value="1"/>
</dbReference>
<dbReference type="InterPro" id="IPR012910">
    <property type="entry name" value="Plug_dom"/>
</dbReference>
<proteinExistence type="inferred from homology"/>
<name>A0ABU6DRD8_9GAMM</name>
<dbReference type="InterPro" id="IPR039426">
    <property type="entry name" value="TonB-dep_rcpt-like"/>
</dbReference>
<evidence type="ECO:0000313" key="16">
    <source>
        <dbReference type="Proteomes" id="UP001339883"/>
    </source>
</evidence>
<feature type="domain" description="TonB-dependent receptor-like beta-barrel" evidence="13">
    <location>
        <begin position="258"/>
        <end position="676"/>
    </location>
</feature>
<dbReference type="Pfam" id="PF00593">
    <property type="entry name" value="TonB_dep_Rec_b-barrel"/>
    <property type="match status" value="1"/>
</dbReference>
<evidence type="ECO:0000256" key="5">
    <source>
        <dbReference type="ARBA" id="ARBA00022692"/>
    </source>
</evidence>
<evidence type="ECO:0000256" key="2">
    <source>
        <dbReference type="ARBA" id="ARBA00009810"/>
    </source>
</evidence>
<dbReference type="Proteomes" id="UP001339883">
    <property type="component" value="Unassembled WGS sequence"/>
</dbReference>
<keyword evidence="7 10" id="KW-0472">Membrane</keyword>
<dbReference type="PROSITE" id="PS52016">
    <property type="entry name" value="TONB_DEPENDENT_REC_3"/>
    <property type="match status" value="1"/>
</dbReference>
<evidence type="ECO:0000256" key="1">
    <source>
        <dbReference type="ARBA" id="ARBA00004571"/>
    </source>
</evidence>
<gene>
    <name evidence="15" type="ORF">I2F25_04965</name>
</gene>
<dbReference type="Gene3D" id="2.170.130.10">
    <property type="entry name" value="TonB-dependent receptor, plug domain"/>
    <property type="match status" value="1"/>
</dbReference>
<reference evidence="15 16" key="1">
    <citation type="submission" date="2019-08" db="EMBL/GenBank/DDBJ databases">
        <title>Five species of Acinetobacter isolated from floral nectar and animal pollinators.</title>
        <authorList>
            <person name="Hendry T.A."/>
        </authorList>
    </citation>
    <scope>NUCLEOTIDE SEQUENCE [LARGE SCALE GENOMIC DNA]</scope>
    <source>
        <strain evidence="15 16">MD18.27</strain>
    </source>
</reference>
<keyword evidence="3 10" id="KW-0813">Transport</keyword>
<dbReference type="InterPro" id="IPR036942">
    <property type="entry name" value="Beta-barrel_TonB_sf"/>
</dbReference>
<keyword evidence="6 11" id="KW-0798">TonB box</keyword>
<evidence type="ECO:0000256" key="10">
    <source>
        <dbReference type="PROSITE-ProRule" id="PRU01360"/>
    </source>
</evidence>
<protein>
    <submittedName>
        <fullName evidence="15">TonB-dependent siderophore receptor</fullName>
    </submittedName>
</protein>
<dbReference type="NCBIfam" id="TIGR01783">
    <property type="entry name" value="TonB-siderophor"/>
    <property type="match status" value="1"/>
</dbReference>
<evidence type="ECO:0000256" key="8">
    <source>
        <dbReference type="ARBA" id="ARBA00023170"/>
    </source>
</evidence>
<feature type="chain" id="PRO_5046472874" evidence="12">
    <location>
        <begin position="24"/>
        <end position="706"/>
    </location>
</feature>
<dbReference type="PANTHER" id="PTHR32552:SF74">
    <property type="entry name" value="HYDROXAMATE SIDEROPHORE RECEPTOR FHUE"/>
    <property type="match status" value="1"/>
</dbReference>
<dbReference type="EMBL" id="VTDN01000003">
    <property type="protein sequence ID" value="MEB5476409.1"/>
    <property type="molecule type" value="Genomic_DNA"/>
</dbReference>
<evidence type="ECO:0000313" key="15">
    <source>
        <dbReference type="EMBL" id="MEB5476409.1"/>
    </source>
</evidence>
<keyword evidence="4 10" id="KW-1134">Transmembrane beta strand</keyword>
<comment type="subcellular location">
    <subcellularLocation>
        <location evidence="1 10">Cell outer membrane</location>
        <topology evidence="1 10">Multi-pass membrane protein</topology>
    </subcellularLocation>
</comment>
<evidence type="ECO:0000256" key="11">
    <source>
        <dbReference type="RuleBase" id="RU003357"/>
    </source>
</evidence>
<dbReference type="InterPro" id="IPR010105">
    <property type="entry name" value="TonB_sidphr_rcpt"/>
</dbReference>
<evidence type="ECO:0000256" key="7">
    <source>
        <dbReference type="ARBA" id="ARBA00023136"/>
    </source>
</evidence>
<evidence type="ECO:0000259" key="14">
    <source>
        <dbReference type="Pfam" id="PF07715"/>
    </source>
</evidence>
<keyword evidence="16" id="KW-1185">Reference proteome</keyword>
<keyword evidence="9 10" id="KW-0998">Cell outer membrane</keyword>
<dbReference type="PANTHER" id="PTHR32552">
    <property type="entry name" value="FERRICHROME IRON RECEPTOR-RELATED"/>
    <property type="match status" value="1"/>
</dbReference>
<feature type="signal peptide" evidence="12">
    <location>
        <begin position="1"/>
        <end position="23"/>
    </location>
</feature>
<accession>A0ABU6DRD8</accession>
<dbReference type="CDD" id="cd01347">
    <property type="entry name" value="ligand_gated_channel"/>
    <property type="match status" value="1"/>
</dbReference>
<comment type="caution">
    <text evidence="15">The sequence shown here is derived from an EMBL/GenBank/DDBJ whole genome shotgun (WGS) entry which is preliminary data.</text>
</comment>
<evidence type="ECO:0000256" key="3">
    <source>
        <dbReference type="ARBA" id="ARBA00022448"/>
    </source>
</evidence>
<dbReference type="InterPro" id="IPR037066">
    <property type="entry name" value="Plug_dom_sf"/>
</dbReference>
<evidence type="ECO:0000256" key="4">
    <source>
        <dbReference type="ARBA" id="ARBA00022452"/>
    </source>
</evidence>
<evidence type="ECO:0000256" key="12">
    <source>
        <dbReference type="SAM" id="SignalP"/>
    </source>
</evidence>
<organism evidence="15 16">
    <name type="scientific">Acinetobacter pollinis</name>
    <dbReference type="NCBI Taxonomy" id="2605270"/>
    <lineage>
        <taxon>Bacteria</taxon>
        <taxon>Pseudomonadati</taxon>
        <taxon>Pseudomonadota</taxon>
        <taxon>Gammaproteobacteria</taxon>
        <taxon>Moraxellales</taxon>
        <taxon>Moraxellaceae</taxon>
        <taxon>Acinetobacter</taxon>
    </lineage>
</organism>
<dbReference type="Gene3D" id="2.40.170.20">
    <property type="entry name" value="TonB-dependent receptor, beta-barrel domain"/>
    <property type="match status" value="1"/>
</dbReference>
<evidence type="ECO:0000256" key="6">
    <source>
        <dbReference type="ARBA" id="ARBA00023077"/>
    </source>
</evidence>
<feature type="domain" description="TonB-dependent receptor plug" evidence="14">
    <location>
        <begin position="70"/>
        <end position="171"/>
    </location>
</feature>
<comment type="similarity">
    <text evidence="2 10 11">Belongs to the TonB-dependent receptor family.</text>
</comment>
<keyword evidence="5 10" id="KW-0812">Transmembrane</keyword>
<evidence type="ECO:0000259" key="13">
    <source>
        <dbReference type="Pfam" id="PF00593"/>
    </source>
</evidence>
<dbReference type="InterPro" id="IPR000531">
    <property type="entry name" value="Beta-barrel_TonB"/>
</dbReference>
<sequence length="706" mass="78224">MQFMKKQLCVAIVGILYIPLSHANDASSTDVLLPTLAVKANKTSAQDSSEKTKAYTIENTSSATHLNLSVKETPQTINVVTRQQLDDFSLRTTRDILNNTPGVTVTGLETNRTTYTVHGFDISNILYDGMGIPQVDSYNYNNSDPDSYLFDRVEIIKGADALTNGLGDPGATINYVRKKPTKEFQASGGISYGSWDTQRYEADISGSLTQDGRVRARLVGYEKAGNSYLDKYSEEKNGVQLIVDADLTDSTTASVGYSRTNQLTNGSQWGALPLTNSAGQQLSYARSYSYAPSWTYYDWSINNYFASIEQKIAGDWVAKFNYDERISNLQNQMLYLSGNPSSTDNTSGIYLYPEIYNQKFRDRTFSLNTTGTYSLFGRRHEANIGYSWSQNVTQSNYAYGSSLGEYTTDLASWSPSAQTWGNSFTAPTTALILRSLYGATRLHLTDDLKVLLGVNYAEINSRGNYTKNKTLPYTGITYNFTPTYTGYVSYSSIFRPQTVIDSSTGKTAVPVEGKSYEMGVKSAWLNNKLTGYLSIFRTEQTNFALSPTFDLSDNLYHSQLGTVRSQGVDIGLAGKVTDALELSGGYTKFSLKNLANGVNPRQYNPTQTFNILATYTIPQYPKLKVGGSVKWQSAIHDPESVSHAGLITQDAYALIGLMTSYDVNKNLRLQLNVNNITNEKYLTGLKDGQGYYGEPTNYNLSVNFKF</sequence>